<name>A0ABX1LK11_9ACTN</name>
<organism evidence="1 2">
    <name type="scientific">Tsukamurella columbiensis</name>
    <dbReference type="NCBI Taxonomy" id="128509"/>
    <lineage>
        <taxon>Bacteria</taxon>
        <taxon>Bacillati</taxon>
        <taxon>Actinomycetota</taxon>
        <taxon>Actinomycetes</taxon>
        <taxon>Mycobacteriales</taxon>
        <taxon>Tsukamurellaceae</taxon>
        <taxon>Tsukamurella</taxon>
    </lineage>
</organism>
<reference evidence="1 2" key="1">
    <citation type="submission" date="2020-04" db="EMBL/GenBank/DDBJ databases">
        <title>MicrobeNet Type strains.</title>
        <authorList>
            <person name="Nicholson A.C."/>
        </authorList>
    </citation>
    <scope>NUCLEOTIDE SEQUENCE [LARGE SCALE GENOMIC DNA]</scope>
    <source>
        <strain evidence="1 2">ATCC BAA-330</strain>
    </source>
</reference>
<dbReference type="EMBL" id="JABARZ010000020">
    <property type="protein sequence ID" value="NMD57639.1"/>
    <property type="molecule type" value="Genomic_DNA"/>
</dbReference>
<gene>
    <name evidence="1" type="ORF">HHU10_18655</name>
</gene>
<dbReference type="RefSeq" id="WP_158645064.1">
    <property type="nucleotide sequence ID" value="NZ_JABARZ010000020.1"/>
</dbReference>
<comment type="caution">
    <text evidence="1">The sequence shown here is derived from an EMBL/GenBank/DDBJ whole genome shotgun (WGS) entry which is preliminary data.</text>
</comment>
<proteinExistence type="predicted"/>
<evidence type="ECO:0000313" key="1">
    <source>
        <dbReference type="EMBL" id="NMD57639.1"/>
    </source>
</evidence>
<keyword evidence="2" id="KW-1185">Reference proteome</keyword>
<sequence>MTAAAHRRDLLSLDDPRASGDGWEVLALVDGGYVGEWGDGVVTTSSPFAVTIDLDALG</sequence>
<protein>
    <submittedName>
        <fullName evidence="1">Uncharacterized protein</fullName>
    </submittedName>
</protein>
<evidence type="ECO:0000313" key="2">
    <source>
        <dbReference type="Proteomes" id="UP000556611"/>
    </source>
</evidence>
<dbReference type="Proteomes" id="UP000556611">
    <property type="component" value="Unassembled WGS sequence"/>
</dbReference>
<accession>A0ABX1LK11</accession>